<name>A0A7J9ND35_GOSSC</name>
<evidence type="ECO:0000256" key="12">
    <source>
        <dbReference type="ARBA" id="ARBA00022839"/>
    </source>
</evidence>
<dbReference type="GO" id="GO:0005737">
    <property type="term" value="C:cytoplasm"/>
    <property type="evidence" value="ECO:0007669"/>
    <property type="project" value="UniProtKB-SubCell"/>
</dbReference>
<keyword evidence="18" id="KW-1133">Transmembrane helix</keyword>
<dbReference type="Gene3D" id="3.30.420.10">
    <property type="entry name" value="Ribonuclease H-like superfamily/Ribonuclease H"/>
    <property type="match status" value="1"/>
</dbReference>
<keyword evidence="20" id="KW-1185">Reference proteome</keyword>
<evidence type="ECO:0000256" key="11">
    <source>
        <dbReference type="ARBA" id="ARBA00022801"/>
    </source>
</evidence>
<organism evidence="19 20">
    <name type="scientific">Gossypium schwendimanii</name>
    <name type="common">Cotton</name>
    <dbReference type="NCBI Taxonomy" id="34291"/>
    <lineage>
        <taxon>Eukaryota</taxon>
        <taxon>Viridiplantae</taxon>
        <taxon>Streptophyta</taxon>
        <taxon>Embryophyta</taxon>
        <taxon>Tracheophyta</taxon>
        <taxon>Spermatophyta</taxon>
        <taxon>Magnoliopsida</taxon>
        <taxon>eudicotyledons</taxon>
        <taxon>Gunneridae</taxon>
        <taxon>Pentapetalae</taxon>
        <taxon>rosids</taxon>
        <taxon>malvids</taxon>
        <taxon>Malvales</taxon>
        <taxon>Malvaceae</taxon>
        <taxon>Malvoideae</taxon>
        <taxon>Gossypium</taxon>
    </lineage>
</organism>
<keyword evidence="9" id="KW-0540">Nuclease</keyword>
<dbReference type="GO" id="GO:0004535">
    <property type="term" value="F:poly(A)-specific ribonuclease activity"/>
    <property type="evidence" value="ECO:0007669"/>
    <property type="project" value="UniProtKB-EC"/>
</dbReference>
<comment type="subcellular location">
    <subcellularLocation>
        <location evidence="4">Cytoplasm</location>
    </subcellularLocation>
    <subcellularLocation>
        <location evidence="3">Nucleus</location>
    </subcellularLocation>
</comment>
<evidence type="ECO:0000313" key="19">
    <source>
        <dbReference type="EMBL" id="MBA0881088.1"/>
    </source>
</evidence>
<keyword evidence="8" id="KW-0963">Cytoplasm</keyword>
<evidence type="ECO:0000256" key="5">
    <source>
        <dbReference type="ARBA" id="ARBA00008372"/>
    </source>
</evidence>
<dbReference type="Pfam" id="PF04857">
    <property type="entry name" value="CAF1"/>
    <property type="match status" value="1"/>
</dbReference>
<evidence type="ECO:0000313" key="20">
    <source>
        <dbReference type="Proteomes" id="UP000593576"/>
    </source>
</evidence>
<evidence type="ECO:0000256" key="18">
    <source>
        <dbReference type="SAM" id="Phobius"/>
    </source>
</evidence>
<keyword evidence="13" id="KW-0694">RNA-binding</keyword>
<evidence type="ECO:0000256" key="15">
    <source>
        <dbReference type="ARBA" id="ARBA00023163"/>
    </source>
</evidence>
<evidence type="ECO:0000256" key="6">
    <source>
        <dbReference type="ARBA" id="ARBA00011757"/>
    </source>
</evidence>
<dbReference type="OrthoDB" id="1164111at2759"/>
<evidence type="ECO:0000256" key="1">
    <source>
        <dbReference type="ARBA" id="ARBA00001663"/>
    </source>
</evidence>
<dbReference type="InterPro" id="IPR006941">
    <property type="entry name" value="RNase_CAF1"/>
</dbReference>
<evidence type="ECO:0000256" key="4">
    <source>
        <dbReference type="ARBA" id="ARBA00004496"/>
    </source>
</evidence>
<dbReference type="AlphaFoldDB" id="A0A7J9ND35"/>
<keyword evidence="11" id="KW-0378">Hydrolase</keyword>
<evidence type="ECO:0000256" key="13">
    <source>
        <dbReference type="ARBA" id="ARBA00022884"/>
    </source>
</evidence>
<comment type="function">
    <text evidence="17">Ubiquitous transcription factor required for a diverse set of processes. It is a component of the CCR4 complex involved in the control of gene expression.</text>
</comment>
<evidence type="ECO:0000256" key="16">
    <source>
        <dbReference type="ARBA" id="ARBA00023242"/>
    </source>
</evidence>
<evidence type="ECO:0000256" key="9">
    <source>
        <dbReference type="ARBA" id="ARBA00022722"/>
    </source>
</evidence>
<keyword evidence="14" id="KW-0805">Transcription regulation</keyword>
<evidence type="ECO:0000256" key="3">
    <source>
        <dbReference type="ARBA" id="ARBA00004123"/>
    </source>
</evidence>
<keyword evidence="18" id="KW-0812">Transmembrane</keyword>
<feature type="transmembrane region" description="Helical" evidence="18">
    <location>
        <begin position="142"/>
        <end position="161"/>
    </location>
</feature>
<keyword evidence="10" id="KW-0479">Metal-binding</keyword>
<dbReference type="EMBL" id="JABFAF010278697">
    <property type="protein sequence ID" value="MBA0881088.1"/>
    <property type="molecule type" value="Genomic_DNA"/>
</dbReference>
<reference evidence="19 20" key="1">
    <citation type="journal article" date="2019" name="Genome Biol. Evol.">
        <title>Insights into the evolution of the New World diploid cottons (Gossypium, subgenus Houzingenia) based on genome sequencing.</title>
        <authorList>
            <person name="Grover C.E."/>
            <person name="Arick M.A. 2nd"/>
            <person name="Thrash A."/>
            <person name="Conover J.L."/>
            <person name="Sanders W.S."/>
            <person name="Peterson D.G."/>
            <person name="Frelichowski J.E."/>
            <person name="Scheffler J.A."/>
            <person name="Scheffler B.E."/>
            <person name="Wendel J.F."/>
        </authorList>
    </citation>
    <scope>NUCLEOTIDE SEQUENCE [LARGE SCALE GENOMIC DNA]</scope>
    <source>
        <strain evidence="19">1</strain>
        <tissue evidence="19">Leaf</tissue>
    </source>
</reference>
<evidence type="ECO:0000256" key="17">
    <source>
        <dbReference type="ARBA" id="ARBA00025148"/>
    </source>
</evidence>
<dbReference type="InterPro" id="IPR012337">
    <property type="entry name" value="RNaseH-like_sf"/>
</dbReference>
<comment type="similarity">
    <text evidence="5">Belongs to the CAF1 family.</text>
</comment>
<dbReference type="GO" id="GO:0030014">
    <property type="term" value="C:CCR4-NOT complex"/>
    <property type="evidence" value="ECO:0007669"/>
    <property type="project" value="InterPro"/>
</dbReference>
<dbReference type="Proteomes" id="UP000593576">
    <property type="component" value="Unassembled WGS sequence"/>
</dbReference>
<comment type="catalytic activity">
    <reaction evidence="1">
        <text>Exonucleolytic cleavage of poly(A) to 5'-AMP.</text>
        <dbReference type="EC" id="3.1.13.4"/>
    </reaction>
</comment>
<sequence length="312" mass="36596">MSIFVNKPVIVREVFADNLEYEFMLIQSALNNYPFVSMDTEFPGTIFKPDKNIVQLGNPEINYRFMKVNVDALKIIQLGLTLSDSEGNLPDFGTPFCYIWEFNFRDFDIEKDWYDKESIELLKRQGIDLTRNKRKGIYSRDFGMMFLISGLGFGELTWVTFHSAYDFGFLLKILTQHPLPPDLKSFMRHMTYYFGCRIFDIKYNFKIFNLHGGLEKVAKTLNVARVAGLSHQAGSDSLLILHCFMRIKNMKAFKQWAYRWLLTFRYNNVITMPSIKPREEVLKEKGKDWKEIDEKLEAMKIKGTVAVTEKER</sequence>
<evidence type="ECO:0000256" key="14">
    <source>
        <dbReference type="ARBA" id="ARBA00023015"/>
    </source>
</evidence>
<dbReference type="PANTHER" id="PTHR10797">
    <property type="entry name" value="CCR4-NOT TRANSCRIPTION COMPLEX SUBUNIT"/>
    <property type="match status" value="1"/>
</dbReference>
<dbReference type="GO" id="GO:0046872">
    <property type="term" value="F:metal ion binding"/>
    <property type="evidence" value="ECO:0007669"/>
    <property type="project" value="UniProtKB-KW"/>
</dbReference>
<proteinExistence type="inferred from homology"/>
<evidence type="ECO:0000256" key="2">
    <source>
        <dbReference type="ARBA" id="ARBA00001968"/>
    </source>
</evidence>
<dbReference type="GO" id="GO:0003723">
    <property type="term" value="F:RNA binding"/>
    <property type="evidence" value="ECO:0007669"/>
    <property type="project" value="UniProtKB-KW"/>
</dbReference>
<accession>A0A7J9ND35</accession>
<keyword evidence="18" id="KW-0472">Membrane</keyword>
<keyword evidence="15" id="KW-0804">Transcription</keyword>
<keyword evidence="12" id="KW-0269">Exonuclease</keyword>
<dbReference type="InterPro" id="IPR039637">
    <property type="entry name" value="CNOT7/CNOT8/Pop2"/>
</dbReference>
<comment type="caution">
    <text evidence="19">The sequence shown here is derived from an EMBL/GenBank/DDBJ whole genome shotgun (WGS) entry which is preliminary data.</text>
</comment>
<dbReference type="EC" id="3.1.13.4" evidence="7"/>
<comment type="subunit">
    <text evidence="6">Component of the CCR4-NOT complex, at least composed of CRR4 and CAF1 proteins.</text>
</comment>
<comment type="cofactor">
    <cofactor evidence="2">
        <name>a divalent metal cation</name>
        <dbReference type="ChEBI" id="CHEBI:60240"/>
    </cofactor>
</comment>
<evidence type="ECO:0000256" key="10">
    <source>
        <dbReference type="ARBA" id="ARBA00022723"/>
    </source>
</evidence>
<dbReference type="SUPFAM" id="SSF53098">
    <property type="entry name" value="Ribonuclease H-like"/>
    <property type="match status" value="1"/>
</dbReference>
<evidence type="ECO:0000256" key="8">
    <source>
        <dbReference type="ARBA" id="ARBA00022490"/>
    </source>
</evidence>
<evidence type="ECO:0000256" key="7">
    <source>
        <dbReference type="ARBA" id="ARBA00012161"/>
    </source>
</evidence>
<protein>
    <recommendedName>
        <fullName evidence="7">poly(A)-specific ribonuclease</fullName>
        <ecNumber evidence="7">3.1.13.4</ecNumber>
    </recommendedName>
</protein>
<dbReference type="InterPro" id="IPR036397">
    <property type="entry name" value="RNaseH_sf"/>
</dbReference>
<dbReference type="GO" id="GO:0005634">
    <property type="term" value="C:nucleus"/>
    <property type="evidence" value="ECO:0007669"/>
    <property type="project" value="UniProtKB-SubCell"/>
</dbReference>
<keyword evidence="16" id="KW-0539">Nucleus</keyword>
<gene>
    <name evidence="19" type="ORF">Goshw_009567</name>
</gene>